<dbReference type="SFLD" id="SFLDG01063">
    <property type="entry name" value="activating_enzymes__group_1"/>
    <property type="match status" value="1"/>
</dbReference>
<name>A0A8D4UVC3_9FIRM</name>
<keyword evidence="10" id="KW-0411">Iron-sulfur</keyword>
<comment type="catalytic activity">
    <reaction evidence="11">
        <text>glycyl-[protein] + reduced [flavodoxin] + S-adenosyl-L-methionine = glycin-2-yl radical-[protein] + semiquinone [flavodoxin] + 5'-deoxyadenosine + L-methionine + H(+)</text>
        <dbReference type="Rhea" id="RHEA:61976"/>
        <dbReference type="Rhea" id="RHEA-COMP:10622"/>
        <dbReference type="Rhea" id="RHEA-COMP:14480"/>
        <dbReference type="Rhea" id="RHEA-COMP:15993"/>
        <dbReference type="Rhea" id="RHEA-COMP:15994"/>
        <dbReference type="ChEBI" id="CHEBI:15378"/>
        <dbReference type="ChEBI" id="CHEBI:17319"/>
        <dbReference type="ChEBI" id="CHEBI:29947"/>
        <dbReference type="ChEBI" id="CHEBI:32722"/>
        <dbReference type="ChEBI" id="CHEBI:57618"/>
        <dbReference type="ChEBI" id="CHEBI:57844"/>
        <dbReference type="ChEBI" id="CHEBI:59789"/>
        <dbReference type="ChEBI" id="CHEBI:140311"/>
    </reaction>
</comment>
<evidence type="ECO:0000256" key="5">
    <source>
        <dbReference type="ARBA" id="ARBA00022485"/>
    </source>
</evidence>
<comment type="cofactor">
    <cofactor evidence="1">
        <name>[4Fe-4S] cluster</name>
        <dbReference type="ChEBI" id="CHEBI:49883"/>
    </cofactor>
</comment>
<dbReference type="PANTHER" id="PTHR30352">
    <property type="entry name" value="PYRUVATE FORMATE-LYASE-ACTIVATING ENZYME"/>
    <property type="match status" value="1"/>
</dbReference>
<dbReference type="AlphaFoldDB" id="A0A8D4UVC3"/>
<evidence type="ECO:0000256" key="9">
    <source>
        <dbReference type="ARBA" id="ARBA00023004"/>
    </source>
</evidence>
<keyword evidence="5" id="KW-0004">4Fe-4S</keyword>
<dbReference type="Pfam" id="PF13353">
    <property type="entry name" value="Fer4_12"/>
    <property type="match status" value="1"/>
</dbReference>
<protein>
    <recommendedName>
        <fullName evidence="4 12">Anaerobic ribonucleoside-triphosphate reductase-activating protein</fullName>
        <ecNumber evidence="12">1.97.1.-</ecNumber>
    </recommendedName>
</protein>
<evidence type="ECO:0000256" key="6">
    <source>
        <dbReference type="ARBA" id="ARBA00022691"/>
    </source>
</evidence>
<accession>A0A8D4UVC3</accession>
<dbReference type="GeneID" id="92716826"/>
<evidence type="ECO:0000256" key="3">
    <source>
        <dbReference type="ARBA" id="ARBA00009777"/>
    </source>
</evidence>
<dbReference type="InterPro" id="IPR034457">
    <property type="entry name" value="Organic_radical-activating"/>
</dbReference>
<evidence type="ECO:0000256" key="1">
    <source>
        <dbReference type="ARBA" id="ARBA00001966"/>
    </source>
</evidence>
<dbReference type="SFLD" id="SFLDS00029">
    <property type="entry name" value="Radical_SAM"/>
    <property type="match status" value="1"/>
</dbReference>
<dbReference type="InterPro" id="IPR007197">
    <property type="entry name" value="rSAM"/>
</dbReference>
<dbReference type="EMBL" id="AP019697">
    <property type="protein sequence ID" value="BBK25668.1"/>
    <property type="molecule type" value="Genomic_DNA"/>
</dbReference>
<dbReference type="PANTHER" id="PTHR30352:SF2">
    <property type="entry name" value="ANAEROBIC RIBONUCLEOSIDE-TRIPHOSPHATE REDUCTASE-ACTIVATING PROTEIN"/>
    <property type="match status" value="1"/>
</dbReference>
<keyword evidence="8 12" id="KW-0560">Oxidoreductase</keyword>
<evidence type="ECO:0000256" key="12">
    <source>
        <dbReference type="PIRNR" id="PIRNR000368"/>
    </source>
</evidence>
<dbReference type="InterPro" id="IPR058240">
    <property type="entry name" value="rSAM_sf"/>
</dbReference>
<keyword evidence="9" id="KW-0408">Iron</keyword>
<dbReference type="PROSITE" id="PS01087">
    <property type="entry name" value="RADICAL_ACTIVATING"/>
    <property type="match status" value="1"/>
</dbReference>
<dbReference type="GO" id="GO:0043365">
    <property type="term" value="F:[formate-C-acetyltransferase]-activating enzyme activity"/>
    <property type="evidence" value="ECO:0007669"/>
    <property type="project" value="InterPro"/>
</dbReference>
<dbReference type="PIRSF" id="PIRSF000368">
    <property type="entry name" value="NrdG"/>
    <property type="match status" value="1"/>
</dbReference>
<dbReference type="InterPro" id="IPR013785">
    <property type="entry name" value="Aldolase_TIM"/>
</dbReference>
<dbReference type="RefSeq" id="WP_022381999.1">
    <property type="nucleotide sequence ID" value="NZ_AP019697.1"/>
</dbReference>
<evidence type="ECO:0000256" key="10">
    <source>
        <dbReference type="ARBA" id="ARBA00023014"/>
    </source>
</evidence>
<dbReference type="Proteomes" id="UP000320585">
    <property type="component" value="Chromosome"/>
</dbReference>
<dbReference type="CDD" id="cd01335">
    <property type="entry name" value="Radical_SAM"/>
    <property type="match status" value="1"/>
</dbReference>
<dbReference type="GO" id="GO:0004748">
    <property type="term" value="F:ribonucleoside-diphosphate reductase activity, thioredoxin disulfide as acceptor"/>
    <property type="evidence" value="ECO:0007669"/>
    <property type="project" value="TreeGrafter"/>
</dbReference>
<comment type="similarity">
    <text evidence="3 12">Belongs to the organic radical-activating enzymes family.</text>
</comment>
<evidence type="ECO:0000256" key="11">
    <source>
        <dbReference type="ARBA" id="ARBA00047365"/>
    </source>
</evidence>
<reference evidence="14" key="1">
    <citation type="submission" date="2019-05" db="EMBL/GenBank/DDBJ databases">
        <title>Complete genome sequencing of Dialister sp. strain 5BBH33.</title>
        <authorList>
            <person name="Sakamoto M."/>
            <person name="Murakami T."/>
            <person name="Mori H."/>
        </authorList>
    </citation>
    <scope>NUCLEOTIDE SEQUENCE [LARGE SCALE GENOMIC DNA]</scope>
    <source>
        <strain evidence="14">5BBH33</strain>
    </source>
</reference>
<evidence type="ECO:0000256" key="2">
    <source>
        <dbReference type="ARBA" id="ARBA00003852"/>
    </source>
</evidence>
<evidence type="ECO:0000256" key="7">
    <source>
        <dbReference type="ARBA" id="ARBA00022723"/>
    </source>
</evidence>
<keyword evidence="14" id="KW-1185">Reference proteome</keyword>
<organism evidence="13 14">
    <name type="scientific">Dialister hominis</name>
    <dbReference type="NCBI Taxonomy" id="2582419"/>
    <lineage>
        <taxon>Bacteria</taxon>
        <taxon>Bacillati</taxon>
        <taxon>Bacillota</taxon>
        <taxon>Negativicutes</taxon>
        <taxon>Veillonellales</taxon>
        <taxon>Veillonellaceae</taxon>
        <taxon>Dialister</taxon>
    </lineage>
</organism>
<proteinExistence type="inferred from homology"/>
<dbReference type="GO" id="GO:0046872">
    <property type="term" value="F:metal ion binding"/>
    <property type="evidence" value="ECO:0007669"/>
    <property type="project" value="UniProtKB-KW"/>
</dbReference>
<gene>
    <name evidence="13" type="primary">nrdG</name>
    <name evidence="13" type="ORF">Dia5BBH33_16030</name>
</gene>
<dbReference type="EC" id="1.97.1.-" evidence="12"/>
<evidence type="ECO:0000256" key="4">
    <source>
        <dbReference type="ARBA" id="ARBA00014281"/>
    </source>
</evidence>
<dbReference type="KEGG" id="dho:Dia5BBH33_16030"/>
<dbReference type="NCBIfam" id="TIGR02491">
    <property type="entry name" value="NrdG"/>
    <property type="match status" value="1"/>
</dbReference>
<keyword evidence="7" id="KW-0479">Metal-binding</keyword>
<sequence>MNYANFKEYDIANGPGIRFSLFVSGCTHHCKGCFNQETWDFNYGKPFTKETEDYILKEVGQEFYEGLTLLGGEPMEPANQKALLSLVTRFKEMYPQKNLWCFTGYLYDRDLLDNFAKKMPETMELLKRIDVLVDGEFVLEKKDVTLLFKGSSNQRTIDVQKSLASGTVVPWDPRDTSMSPNSKI</sequence>
<evidence type="ECO:0000313" key="14">
    <source>
        <dbReference type="Proteomes" id="UP000320585"/>
    </source>
</evidence>
<dbReference type="SFLD" id="SFLDF00299">
    <property type="entry name" value="anaerobic_ribonucleoside-triph"/>
    <property type="match status" value="1"/>
</dbReference>
<dbReference type="InterPro" id="IPR012837">
    <property type="entry name" value="NrdG"/>
</dbReference>
<dbReference type="SUPFAM" id="SSF102114">
    <property type="entry name" value="Radical SAM enzymes"/>
    <property type="match status" value="1"/>
</dbReference>
<dbReference type="GO" id="GO:0051539">
    <property type="term" value="F:4 iron, 4 sulfur cluster binding"/>
    <property type="evidence" value="ECO:0007669"/>
    <property type="project" value="UniProtKB-KW"/>
</dbReference>
<dbReference type="OrthoDB" id="9782387at2"/>
<dbReference type="SFLD" id="SFLDG01066">
    <property type="entry name" value="organic_radical-activating_enz"/>
    <property type="match status" value="1"/>
</dbReference>
<dbReference type="Gene3D" id="3.20.20.70">
    <property type="entry name" value="Aldolase class I"/>
    <property type="match status" value="1"/>
</dbReference>
<keyword evidence="6" id="KW-0949">S-adenosyl-L-methionine</keyword>
<evidence type="ECO:0000313" key="13">
    <source>
        <dbReference type="EMBL" id="BBK25668.1"/>
    </source>
</evidence>
<dbReference type="InterPro" id="IPR001989">
    <property type="entry name" value="Radical_activat_CS"/>
</dbReference>
<comment type="function">
    <text evidence="2 12">Activation of anaerobic ribonucleoside-triphosphate reductase under anaerobic conditions by generation of an organic free radical, using S-adenosylmethionine and reduced flavodoxin as cosubstrates to produce 5'-deoxy-adenosine.</text>
</comment>
<evidence type="ECO:0000256" key="8">
    <source>
        <dbReference type="ARBA" id="ARBA00023002"/>
    </source>
</evidence>